<accession>A0AA51UK68</accession>
<organism evidence="2 3">
    <name type="scientific">Methanolobus sediminis</name>
    <dbReference type="NCBI Taxonomy" id="3072978"/>
    <lineage>
        <taxon>Archaea</taxon>
        <taxon>Methanobacteriati</taxon>
        <taxon>Methanobacteriota</taxon>
        <taxon>Stenosarchaea group</taxon>
        <taxon>Methanomicrobia</taxon>
        <taxon>Methanosarcinales</taxon>
        <taxon>Methanosarcinaceae</taxon>
        <taxon>Methanolobus</taxon>
    </lineage>
</organism>
<dbReference type="KEGG" id="mseb:RE474_13550"/>
<dbReference type="EMBL" id="CP133592">
    <property type="protein sequence ID" value="WMW25088.1"/>
    <property type="molecule type" value="Genomic_DNA"/>
</dbReference>
<evidence type="ECO:0000259" key="1">
    <source>
        <dbReference type="Pfam" id="PF19266"/>
    </source>
</evidence>
<dbReference type="AlphaFoldDB" id="A0AA51UK68"/>
<dbReference type="GeneID" id="84233761"/>
<keyword evidence="3" id="KW-1185">Reference proteome</keyword>
<dbReference type="InterPro" id="IPR045361">
    <property type="entry name" value="CIS_tube_prot_N"/>
</dbReference>
<dbReference type="Proteomes" id="UP001182908">
    <property type="component" value="Chromosome"/>
</dbReference>
<name>A0AA51UK68_9EURY</name>
<dbReference type="Pfam" id="PF19266">
    <property type="entry name" value="CIS_tube"/>
    <property type="match status" value="1"/>
</dbReference>
<protein>
    <recommendedName>
        <fullName evidence="1">Contractile injection system tube protein N-terminal domain-containing protein</fullName>
    </recommendedName>
</protein>
<reference evidence="2 3" key="1">
    <citation type="submission" date="2023-08" db="EMBL/GenBank/DDBJ databases">
        <title>Methanolobus mangrovi sp. nov. and Methanolobus sediminis sp. nov, two novel methylotrophic methanogens isolated from mangrove sediments in China.</title>
        <authorList>
            <person name="Zhou J."/>
        </authorList>
    </citation>
    <scope>NUCLEOTIDE SEQUENCE [LARGE SCALE GENOMIC DNA]</scope>
    <source>
        <strain evidence="2 3">FTZ6</strain>
    </source>
</reference>
<evidence type="ECO:0000313" key="3">
    <source>
        <dbReference type="Proteomes" id="UP001182908"/>
    </source>
</evidence>
<feature type="domain" description="Contractile injection system tube protein N-terminal" evidence="1">
    <location>
        <begin position="2"/>
        <end position="158"/>
    </location>
</feature>
<evidence type="ECO:0000313" key="2">
    <source>
        <dbReference type="EMBL" id="WMW25088.1"/>
    </source>
</evidence>
<dbReference type="RefSeq" id="WP_309310896.1">
    <property type="nucleotide sequence ID" value="NZ_CP133592.1"/>
</dbReference>
<proteinExistence type="predicted"/>
<sequence>MEKAKIYILDDQGKGVVKDKTIEVMFNPTDYTSTINATWVGDRGMMPEFTKTTFGTLTLNLFFDTYEIRADVREDNEVSISGRVRKVAGTKRIMELAVPTAEGKETKKPPVCLFSWGKFNFKGVVESVSQNFTMFMSTGIPVRAKLTVVMRSVVNAQDALKLKGVEACRKVRQVKQGERLDIIAAEELKDPLLWRKIAELNDIDDPLNFPGPDDIGKIIIIPD</sequence>
<gene>
    <name evidence="2" type="ORF">RE474_13550</name>
</gene>